<reference evidence="1 2" key="1">
    <citation type="submission" date="2024-02" db="EMBL/GenBank/DDBJ databases">
        <authorList>
            <person name="Nijsse B."/>
            <person name="Sprong H."/>
        </authorList>
    </citation>
    <scope>NUCLEOTIDE SEQUENCE [LARGE SCALE GENOMIC DNA]</scope>
    <source>
        <strain evidence="1">OB144</strain>
    </source>
</reference>
<gene>
    <name evidence="1" type="ORF">OB144RH_00825</name>
</gene>
<dbReference type="EMBL" id="OZ018776">
    <property type="protein sequence ID" value="CAK9119716.1"/>
    <property type="molecule type" value="Genomic_DNA"/>
</dbReference>
<keyword evidence="2" id="KW-1185">Reference proteome</keyword>
<protein>
    <submittedName>
        <fullName evidence="1">Uncharacterized protein</fullName>
    </submittedName>
</protein>
<organism evidence="1 2">
    <name type="scientific">Rickettsia helvetica</name>
    <dbReference type="NCBI Taxonomy" id="35789"/>
    <lineage>
        <taxon>Bacteria</taxon>
        <taxon>Pseudomonadati</taxon>
        <taxon>Pseudomonadota</taxon>
        <taxon>Alphaproteobacteria</taxon>
        <taxon>Rickettsiales</taxon>
        <taxon>Rickettsiaceae</taxon>
        <taxon>Rickettsieae</taxon>
        <taxon>Rickettsia</taxon>
        <taxon>spotted fever group</taxon>
    </lineage>
</organism>
<sequence>MSKPIGLAEYKITENLPKEIKNELPTIEELEAELAKELIRK</sequence>
<evidence type="ECO:0000313" key="2">
    <source>
        <dbReference type="Proteomes" id="UP001642485"/>
    </source>
</evidence>
<accession>A0ABP0T3I6</accession>
<dbReference type="Proteomes" id="UP001642485">
    <property type="component" value="Chromosome"/>
</dbReference>
<proteinExistence type="predicted"/>
<name>A0ABP0T3I6_RICHE</name>
<evidence type="ECO:0000313" key="1">
    <source>
        <dbReference type="EMBL" id="CAK9119716.1"/>
    </source>
</evidence>